<keyword evidence="9" id="KW-0547">Nucleotide-binding</keyword>
<keyword evidence="11" id="KW-0342">GTP-binding</keyword>
<evidence type="ECO:0000256" key="4">
    <source>
        <dbReference type="ARBA" id="ARBA00022310"/>
    </source>
</evidence>
<keyword evidence="10" id="KW-0460">Magnesium</keyword>
<feature type="region of interest" description="Disordered" evidence="13">
    <location>
        <begin position="314"/>
        <end position="347"/>
    </location>
</feature>
<gene>
    <name evidence="16" type="ORF">ODALV1_LOCUS1172</name>
</gene>
<keyword evidence="17" id="KW-1185">Reference proteome</keyword>
<evidence type="ECO:0000256" key="5">
    <source>
        <dbReference type="ARBA" id="ARBA00022679"/>
    </source>
</evidence>
<evidence type="ECO:0000256" key="10">
    <source>
        <dbReference type="ARBA" id="ARBA00022842"/>
    </source>
</evidence>
<dbReference type="Pfam" id="PF04446">
    <property type="entry name" value="Thg1"/>
    <property type="match status" value="1"/>
</dbReference>
<dbReference type="EMBL" id="CAXLJM020000004">
    <property type="protein sequence ID" value="CAL8070301.1"/>
    <property type="molecule type" value="Genomic_DNA"/>
</dbReference>
<name>A0ABP1PPX4_9HEXA</name>
<keyword evidence="6" id="KW-0819">tRNA processing</keyword>
<comment type="cofactor">
    <cofactor evidence="1">
        <name>Mg(2+)</name>
        <dbReference type="ChEBI" id="CHEBI:18420"/>
    </cofactor>
</comment>
<evidence type="ECO:0000256" key="13">
    <source>
        <dbReference type="SAM" id="MobiDB-lite"/>
    </source>
</evidence>
<dbReference type="Proteomes" id="UP001642540">
    <property type="component" value="Unassembled WGS sequence"/>
</dbReference>
<evidence type="ECO:0000256" key="1">
    <source>
        <dbReference type="ARBA" id="ARBA00001946"/>
    </source>
</evidence>
<evidence type="ECO:0000256" key="9">
    <source>
        <dbReference type="ARBA" id="ARBA00022741"/>
    </source>
</evidence>
<organism evidence="16 17">
    <name type="scientific">Orchesella dallaii</name>
    <dbReference type="NCBI Taxonomy" id="48710"/>
    <lineage>
        <taxon>Eukaryota</taxon>
        <taxon>Metazoa</taxon>
        <taxon>Ecdysozoa</taxon>
        <taxon>Arthropoda</taxon>
        <taxon>Hexapoda</taxon>
        <taxon>Collembola</taxon>
        <taxon>Entomobryomorpha</taxon>
        <taxon>Entomobryoidea</taxon>
        <taxon>Orchesellidae</taxon>
        <taxon>Orchesellinae</taxon>
        <taxon>Orchesella</taxon>
    </lineage>
</organism>
<dbReference type="EC" id="2.7.7.79" evidence="3"/>
<dbReference type="PANTHER" id="PTHR12729:SF6">
    <property type="entry name" value="TRNA(HIS) GUANYLYLTRANSFERASE-RELATED"/>
    <property type="match status" value="1"/>
</dbReference>
<evidence type="ECO:0000259" key="15">
    <source>
        <dbReference type="Pfam" id="PF14413"/>
    </source>
</evidence>
<evidence type="ECO:0000256" key="7">
    <source>
        <dbReference type="ARBA" id="ARBA00022695"/>
    </source>
</evidence>
<dbReference type="InterPro" id="IPR024956">
    <property type="entry name" value="tRNAHis_GuaTrfase_cat"/>
</dbReference>
<evidence type="ECO:0000256" key="11">
    <source>
        <dbReference type="ARBA" id="ARBA00023134"/>
    </source>
</evidence>
<sequence>MIQKCNFWFQRLNVLNDFVTSKLLTLSSFPARKSFHGKPKSFFHTSSAMANSKWDYVKKFELDDTLLPNCFAIARIDGRGFHRLAKKHNWTRPNDIRALKLMNKAAKCVMEDFDDAVLAYGQSDEYSFLFRREAEVFQRRSAKIITNLVSKFSSAFTYYWPSYFPDVKLQYPPSFDGRIVLYPTDRNLRDYLCWRQADCHINNLYNTTFWALVQQGGMTNNDAQQRLSGTLSGDKNEILFSQFGINYNSEPEIYRKGTVMVKKARPQKVSRKAYIKQKQENAATGNADADEEDYIMEMYCDIIGDKFWSDYPHLLGNSNASPADKSKSKDKVDIPTGDDKSEQKCGQ</sequence>
<evidence type="ECO:0000256" key="8">
    <source>
        <dbReference type="ARBA" id="ARBA00022723"/>
    </source>
</evidence>
<comment type="caution">
    <text evidence="16">The sequence shown here is derived from an EMBL/GenBank/DDBJ whole genome shotgun (WGS) entry which is preliminary data.</text>
</comment>
<feature type="domain" description="tRNAHis guanylyltransferase catalytic" evidence="14">
    <location>
        <begin position="55"/>
        <end position="183"/>
    </location>
</feature>
<dbReference type="InterPro" id="IPR038469">
    <property type="entry name" value="tRNAHis_GuaTrfase_Thg1_sf"/>
</dbReference>
<evidence type="ECO:0000256" key="3">
    <source>
        <dbReference type="ARBA" id="ARBA00012511"/>
    </source>
</evidence>
<dbReference type="Pfam" id="PF14413">
    <property type="entry name" value="Thg1C"/>
    <property type="match status" value="1"/>
</dbReference>
<evidence type="ECO:0000313" key="16">
    <source>
        <dbReference type="EMBL" id="CAL8070301.1"/>
    </source>
</evidence>
<evidence type="ECO:0000256" key="12">
    <source>
        <dbReference type="ARBA" id="ARBA00047281"/>
    </source>
</evidence>
<dbReference type="PANTHER" id="PTHR12729">
    <property type="entry name" value="TRNA(HIS) GUANYLYLTRANSFERASE-RELATED"/>
    <property type="match status" value="1"/>
</dbReference>
<keyword evidence="7" id="KW-0548">Nucleotidyltransferase</keyword>
<evidence type="ECO:0000259" key="14">
    <source>
        <dbReference type="Pfam" id="PF04446"/>
    </source>
</evidence>
<proteinExistence type="inferred from homology"/>
<feature type="domain" description="Thg1 C-terminal" evidence="15">
    <location>
        <begin position="187"/>
        <end position="303"/>
    </location>
</feature>
<keyword evidence="5" id="KW-0808">Transferase</keyword>
<dbReference type="InterPro" id="IPR007537">
    <property type="entry name" value="tRNAHis_GuaTrfase_Thg1"/>
</dbReference>
<accession>A0ABP1PPX4</accession>
<dbReference type="InterPro" id="IPR025845">
    <property type="entry name" value="Thg1_C_dom"/>
</dbReference>
<comment type="similarity">
    <text evidence="2">Belongs to the tRNA(His) guanylyltransferase family.</text>
</comment>
<reference evidence="16 17" key="1">
    <citation type="submission" date="2024-08" db="EMBL/GenBank/DDBJ databases">
        <authorList>
            <person name="Cucini C."/>
            <person name="Frati F."/>
        </authorList>
    </citation>
    <scope>NUCLEOTIDE SEQUENCE [LARGE SCALE GENOMIC DNA]</scope>
</reference>
<evidence type="ECO:0000256" key="6">
    <source>
        <dbReference type="ARBA" id="ARBA00022694"/>
    </source>
</evidence>
<feature type="compositionally biased region" description="Basic and acidic residues" evidence="13">
    <location>
        <begin position="324"/>
        <end position="347"/>
    </location>
</feature>
<keyword evidence="8" id="KW-0479">Metal-binding</keyword>
<protein>
    <recommendedName>
        <fullName evidence="4">Probable tRNA(His) guanylyltransferase</fullName>
        <ecNumber evidence="3">2.7.7.79</ecNumber>
    </recommendedName>
</protein>
<evidence type="ECO:0000313" key="17">
    <source>
        <dbReference type="Proteomes" id="UP001642540"/>
    </source>
</evidence>
<dbReference type="Gene3D" id="3.30.70.3000">
    <property type="match status" value="1"/>
</dbReference>
<evidence type="ECO:0000256" key="2">
    <source>
        <dbReference type="ARBA" id="ARBA00010113"/>
    </source>
</evidence>
<comment type="catalytic activity">
    <reaction evidence="12">
        <text>a 5'-end ribonucleotide-tRNA(His) + GTP + ATP + H2O = a 5'-end phospho-guanosine-ribonucleotide-tRNA(His) + AMP + 2 diphosphate + H(+)</text>
        <dbReference type="Rhea" id="RHEA:54564"/>
        <dbReference type="Rhea" id="RHEA-COMP:14193"/>
        <dbReference type="Rhea" id="RHEA-COMP:14917"/>
        <dbReference type="ChEBI" id="CHEBI:15377"/>
        <dbReference type="ChEBI" id="CHEBI:15378"/>
        <dbReference type="ChEBI" id="CHEBI:30616"/>
        <dbReference type="ChEBI" id="CHEBI:33019"/>
        <dbReference type="ChEBI" id="CHEBI:37565"/>
        <dbReference type="ChEBI" id="CHEBI:138282"/>
        <dbReference type="ChEBI" id="CHEBI:141847"/>
        <dbReference type="ChEBI" id="CHEBI:456215"/>
        <dbReference type="EC" id="2.7.7.79"/>
    </reaction>
</comment>